<dbReference type="HOGENOM" id="CLU_1509624_0_0_0"/>
<protein>
    <recommendedName>
        <fullName evidence="2">DUF4352 domain-containing protein</fullName>
    </recommendedName>
</protein>
<dbReference type="InParanoid" id="Q01YV5"/>
<proteinExistence type="predicted"/>
<dbReference type="Pfam" id="PF11611">
    <property type="entry name" value="DUF4352"/>
    <property type="match status" value="1"/>
</dbReference>
<dbReference type="STRING" id="234267.Acid_4196"/>
<dbReference type="EMBL" id="CP000473">
    <property type="protein sequence ID" value="ABJ85160.1"/>
    <property type="molecule type" value="Genomic_DNA"/>
</dbReference>
<reference evidence="3" key="1">
    <citation type="submission" date="2006-10" db="EMBL/GenBank/DDBJ databases">
        <title>Complete sequence of Solibacter usitatus Ellin6076.</title>
        <authorList>
            <consortium name="US DOE Joint Genome Institute"/>
            <person name="Copeland A."/>
            <person name="Lucas S."/>
            <person name="Lapidus A."/>
            <person name="Barry K."/>
            <person name="Detter J.C."/>
            <person name="Glavina del Rio T."/>
            <person name="Hammon N."/>
            <person name="Israni S."/>
            <person name="Dalin E."/>
            <person name="Tice H."/>
            <person name="Pitluck S."/>
            <person name="Thompson L.S."/>
            <person name="Brettin T."/>
            <person name="Bruce D."/>
            <person name="Han C."/>
            <person name="Tapia R."/>
            <person name="Gilna P."/>
            <person name="Schmutz J."/>
            <person name="Larimer F."/>
            <person name="Land M."/>
            <person name="Hauser L."/>
            <person name="Kyrpides N."/>
            <person name="Mikhailova N."/>
            <person name="Janssen P.H."/>
            <person name="Kuske C.R."/>
            <person name="Richardson P."/>
        </authorList>
    </citation>
    <scope>NUCLEOTIDE SEQUENCE</scope>
    <source>
        <strain evidence="3">Ellin6076</strain>
    </source>
</reference>
<organism evidence="3">
    <name type="scientific">Solibacter usitatus (strain Ellin6076)</name>
    <dbReference type="NCBI Taxonomy" id="234267"/>
    <lineage>
        <taxon>Bacteria</taxon>
        <taxon>Pseudomonadati</taxon>
        <taxon>Acidobacteriota</taxon>
        <taxon>Terriglobia</taxon>
        <taxon>Bryobacterales</taxon>
        <taxon>Solibacteraceae</taxon>
        <taxon>Candidatus Solibacter</taxon>
    </lineage>
</organism>
<dbReference type="PROSITE" id="PS51257">
    <property type="entry name" value="PROKAR_LIPOPROTEIN"/>
    <property type="match status" value="1"/>
</dbReference>
<dbReference type="InterPro" id="IPR029051">
    <property type="entry name" value="DUF4352"/>
</dbReference>
<evidence type="ECO:0000259" key="2">
    <source>
        <dbReference type="Pfam" id="PF11611"/>
    </source>
</evidence>
<gene>
    <name evidence="3" type="ordered locus">Acid_4196</name>
</gene>
<evidence type="ECO:0000313" key="3">
    <source>
        <dbReference type="EMBL" id="ABJ85160.1"/>
    </source>
</evidence>
<sequence>MLRAFHRMSFVPLLGVFLLASCGDGERAFPVRTYNMGEKVELGHINYQVFETQWLTHMGEGADARIPQQRFFLVRVAAINSGGSDLVVPTMTIQDDNGTVYNELSDGTGVPEWAGYLRSVKPALAARGNIIFDAPPRHYKLKITDESGERTAFIDIPLSFGAETPEIVTPGLGKEEKK</sequence>
<dbReference type="InterPro" id="IPR029050">
    <property type="entry name" value="Immunoprotect_excell_Ig-like"/>
</dbReference>
<feature type="domain" description="DUF4352" evidence="2">
    <location>
        <begin position="34"/>
        <end position="143"/>
    </location>
</feature>
<dbReference type="AlphaFoldDB" id="Q01YV5"/>
<dbReference type="Gene3D" id="2.60.40.1240">
    <property type="match status" value="1"/>
</dbReference>
<dbReference type="KEGG" id="sus:Acid_4196"/>
<name>Q01YV5_SOLUE</name>
<keyword evidence="1" id="KW-0732">Signal</keyword>
<evidence type="ECO:0000256" key="1">
    <source>
        <dbReference type="ARBA" id="ARBA00022729"/>
    </source>
</evidence>
<accession>Q01YV5</accession>